<evidence type="ECO:0000313" key="3">
    <source>
        <dbReference type="EMBL" id="WWY03310.1"/>
    </source>
</evidence>
<dbReference type="InterPro" id="IPR041698">
    <property type="entry name" value="Methyltransf_25"/>
</dbReference>
<dbReference type="Gene3D" id="3.40.50.150">
    <property type="entry name" value="Vaccinia Virus protein VP39"/>
    <property type="match status" value="1"/>
</dbReference>
<keyword evidence="4" id="KW-1185">Reference proteome</keyword>
<dbReference type="GO" id="GO:0008168">
    <property type="term" value="F:methyltransferase activity"/>
    <property type="evidence" value="ECO:0007669"/>
    <property type="project" value="UniProtKB-KW"/>
</dbReference>
<dbReference type="RefSeq" id="WP_274584226.1">
    <property type="nucleotide sequence ID" value="NZ_CP145811.1"/>
</dbReference>
<gene>
    <name evidence="2" type="ORF">ORY91_000270</name>
    <name evidence="3" type="ORF">V9W64_00725</name>
</gene>
<dbReference type="AlphaFoldDB" id="A0A9X4E191"/>
<dbReference type="EMBL" id="CP146598">
    <property type="protein sequence ID" value="WWY03310.1"/>
    <property type="molecule type" value="Genomic_DNA"/>
</dbReference>
<organism evidence="2">
    <name type="scientific">Neisseria leonii</name>
    <dbReference type="NCBI Taxonomy" id="2995413"/>
    <lineage>
        <taxon>Bacteria</taxon>
        <taxon>Pseudomonadati</taxon>
        <taxon>Pseudomonadota</taxon>
        <taxon>Betaproteobacteria</taxon>
        <taxon>Neisseriales</taxon>
        <taxon>Neisseriaceae</taxon>
        <taxon>Neisseria</taxon>
    </lineage>
</organism>
<dbReference type="CDD" id="cd02440">
    <property type="entry name" value="AdoMet_MTases"/>
    <property type="match status" value="1"/>
</dbReference>
<dbReference type="EC" id="2.1.-.-" evidence="3"/>
<name>A0A9X4E191_9NEIS</name>
<dbReference type="GO" id="GO:0032259">
    <property type="term" value="P:methylation"/>
    <property type="evidence" value="ECO:0007669"/>
    <property type="project" value="UniProtKB-KW"/>
</dbReference>
<accession>A0A9X4E191</accession>
<proteinExistence type="predicted"/>
<reference evidence="2" key="1">
    <citation type="submission" date="2022-10" db="EMBL/GenBank/DDBJ databases">
        <authorList>
            <person name="Boutroux M."/>
        </authorList>
    </citation>
    <scope>NUCLEOTIDE SEQUENCE</scope>
    <source>
        <strain evidence="2">51.81</strain>
    </source>
</reference>
<feature type="domain" description="Methyltransferase" evidence="1">
    <location>
        <begin position="48"/>
        <end position="121"/>
    </location>
</feature>
<keyword evidence="3" id="KW-0808">Transferase</keyword>
<dbReference type="Proteomes" id="UP001149607">
    <property type="component" value="Chromosome"/>
</dbReference>
<protein>
    <submittedName>
        <fullName evidence="3">Class I SAM-dependent methyltransferase</fullName>
        <ecNumber evidence="3">2.1.-.-</ecNumber>
    </submittedName>
    <submittedName>
        <fullName evidence="2">Methyltransferase domain-containing protein</fullName>
    </submittedName>
</protein>
<sequence length="127" mass="14152">MMLQNTAAEFSNERSVKYRQAVSNVQHIWQDDLEVMYSYLAPSTGEKILEIGAGSGFFSFPIAEAIGDKGMLYALDPSADQLTPIKEANLPNVFPIIASAEDFLLPGQVDKIWSRGHFIMWSIKPDL</sequence>
<dbReference type="Pfam" id="PF13649">
    <property type="entry name" value="Methyltransf_25"/>
    <property type="match status" value="1"/>
</dbReference>
<dbReference type="SUPFAM" id="SSF53335">
    <property type="entry name" value="S-adenosyl-L-methionine-dependent methyltransferases"/>
    <property type="match status" value="1"/>
</dbReference>
<evidence type="ECO:0000259" key="1">
    <source>
        <dbReference type="Pfam" id="PF13649"/>
    </source>
</evidence>
<reference evidence="3" key="2">
    <citation type="submission" date="2024-02" db="EMBL/GenBank/DDBJ databases">
        <title>Neisseria leonii sp. nov.</title>
        <authorList>
            <person name="Boutroux M."/>
            <person name="Favre-Rochex S."/>
            <person name="Gorgette O."/>
            <person name="Touak G."/>
            <person name="Muhle E."/>
            <person name="Chesneau O."/>
            <person name="Clermont D."/>
            <person name="Rahi P."/>
        </authorList>
    </citation>
    <scope>NUCLEOTIDE SEQUENCE</scope>
    <source>
        <strain evidence="3">51.81</strain>
    </source>
</reference>
<keyword evidence="2" id="KW-0489">Methyltransferase</keyword>
<evidence type="ECO:0000313" key="4">
    <source>
        <dbReference type="Proteomes" id="UP001149607"/>
    </source>
</evidence>
<dbReference type="EMBL" id="JAPQFL010000001">
    <property type="protein sequence ID" value="MDD9326899.1"/>
    <property type="molecule type" value="Genomic_DNA"/>
</dbReference>
<evidence type="ECO:0000313" key="2">
    <source>
        <dbReference type="EMBL" id="MDD9326899.1"/>
    </source>
</evidence>
<dbReference type="InterPro" id="IPR029063">
    <property type="entry name" value="SAM-dependent_MTases_sf"/>
</dbReference>